<gene>
    <name evidence="4" type="primary">THT4</name>
    <name evidence="4" type="ORF">AXF42_Ash007139</name>
</gene>
<dbReference type="FunFam" id="3.40.630.30:FF:000139">
    <property type="entry name" value="L-ornithine N5-acetyltransferase NATA1"/>
    <property type="match status" value="1"/>
</dbReference>
<dbReference type="InterPro" id="IPR051016">
    <property type="entry name" value="Diverse_Substrate_AcTransf"/>
</dbReference>
<evidence type="ECO:0000256" key="1">
    <source>
        <dbReference type="ARBA" id="ARBA00022679"/>
    </source>
</evidence>
<dbReference type="GO" id="GO:0008080">
    <property type="term" value="F:N-acetyltransferase activity"/>
    <property type="evidence" value="ECO:0007669"/>
    <property type="project" value="UniProtKB-ARBA"/>
</dbReference>
<dbReference type="InterPro" id="IPR000182">
    <property type="entry name" value="GNAT_dom"/>
</dbReference>
<accession>A0A2I0BF67</accession>
<dbReference type="InterPro" id="IPR016181">
    <property type="entry name" value="Acyl_CoA_acyltransferase"/>
</dbReference>
<keyword evidence="1 4" id="KW-0808">Transferase</keyword>
<dbReference type="SUPFAM" id="SSF55729">
    <property type="entry name" value="Acyl-CoA N-acyltransferases (Nat)"/>
    <property type="match status" value="1"/>
</dbReference>
<dbReference type="AlphaFoldDB" id="A0A2I0BF67"/>
<evidence type="ECO:0000256" key="2">
    <source>
        <dbReference type="ARBA" id="ARBA00023315"/>
    </source>
</evidence>
<organism evidence="4 5">
    <name type="scientific">Apostasia shenzhenica</name>
    <dbReference type="NCBI Taxonomy" id="1088818"/>
    <lineage>
        <taxon>Eukaryota</taxon>
        <taxon>Viridiplantae</taxon>
        <taxon>Streptophyta</taxon>
        <taxon>Embryophyta</taxon>
        <taxon>Tracheophyta</taxon>
        <taxon>Spermatophyta</taxon>
        <taxon>Magnoliopsida</taxon>
        <taxon>Liliopsida</taxon>
        <taxon>Asparagales</taxon>
        <taxon>Orchidaceae</taxon>
        <taxon>Apostasioideae</taxon>
        <taxon>Apostasia</taxon>
    </lineage>
</organism>
<evidence type="ECO:0000313" key="4">
    <source>
        <dbReference type="EMBL" id="PKA66441.1"/>
    </source>
</evidence>
<dbReference type="OrthoDB" id="7305308at2759"/>
<reference evidence="4 5" key="1">
    <citation type="journal article" date="2017" name="Nature">
        <title>The Apostasia genome and the evolution of orchids.</title>
        <authorList>
            <person name="Zhang G.Q."/>
            <person name="Liu K.W."/>
            <person name="Li Z."/>
            <person name="Lohaus R."/>
            <person name="Hsiao Y.Y."/>
            <person name="Niu S.C."/>
            <person name="Wang J.Y."/>
            <person name="Lin Y.C."/>
            <person name="Xu Q."/>
            <person name="Chen L.J."/>
            <person name="Yoshida K."/>
            <person name="Fujiwara S."/>
            <person name="Wang Z.W."/>
            <person name="Zhang Y.Q."/>
            <person name="Mitsuda N."/>
            <person name="Wang M."/>
            <person name="Liu G.H."/>
            <person name="Pecoraro L."/>
            <person name="Huang H.X."/>
            <person name="Xiao X.J."/>
            <person name="Lin M."/>
            <person name="Wu X.Y."/>
            <person name="Wu W.L."/>
            <person name="Chen Y.Y."/>
            <person name="Chang S.B."/>
            <person name="Sakamoto S."/>
            <person name="Ohme-Takagi M."/>
            <person name="Yagi M."/>
            <person name="Zeng S.J."/>
            <person name="Shen C.Y."/>
            <person name="Yeh C.M."/>
            <person name="Luo Y.B."/>
            <person name="Tsai W.C."/>
            <person name="Van de Peer Y."/>
            <person name="Liu Z.J."/>
        </authorList>
    </citation>
    <scope>NUCLEOTIDE SEQUENCE [LARGE SCALE GENOMIC DNA]</scope>
    <source>
        <strain evidence="5">cv. Shenzhen</strain>
        <tissue evidence="4">Stem</tissue>
    </source>
</reference>
<evidence type="ECO:0000313" key="5">
    <source>
        <dbReference type="Proteomes" id="UP000236161"/>
    </source>
</evidence>
<dbReference type="EMBL" id="KZ451886">
    <property type="protein sequence ID" value="PKA66441.1"/>
    <property type="molecule type" value="Genomic_DNA"/>
</dbReference>
<dbReference type="PANTHER" id="PTHR10545:SF29">
    <property type="entry name" value="GH14572P-RELATED"/>
    <property type="match status" value="1"/>
</dbReference>
<evidence type="ECO:0000259" key="3">
    <source>
        <dbReference type="PROSITE" id="PS51186"/>
    </source>
</evidence>
<dbReference type="PANTHER" id="PTHR10545">
    <property type="entry name" value="DIAMINE N-ACETYLTRANSFERASE"/>
    <property type="match status" value="1"/>
</dbReference>
<dbReference type="CDD" id="cd04301">
    <property type="entry name" value="NAT_SF"/>
    <property type="match status" value="1"/>
</dbReference>
<dbReference type="Proteomes" id="UP000236161">
    <property type="component" value="Unassembled WGS sequence"/>
</dbReference>
<protein>
    <submittedName>
        <fullName evidence="4">Tyramine N-feruloyltransferase 4/11</fullName>
    </submittedName>
</protein>
<sequence length="236" mass="26161">MSASSSAAAAASLSEQPAVWARIRLADRRDVPNIHRLIFQMAEFERLTHLFHPTESSLSSTLFPSPPLPPFRSFTVLILELSGSPISNAGIDADEEEKLGFRPIVRRISLDVPVEDADSTVFASPQRDGLVVAGYLLCFPNYSSFEGRPGLYVEDIFVREAWRRKGMGRMLLEAAARDAARLGYGRVEWCVLDWNKNAISFYEEMGAEVLPQWRICRLSGEALGKYAGDDEAACGC</sequence>
<dbReference type="STRING" id="1088818.A0A2I0BF67"/>
<feature type="domain" description="N-acetyltransferase" evidence="3">
    <location>
        <begin position="76"/>
        <end position="228"/>
    </location>
</feature>
<dbReference type="PROSITE" id="PS51186">
    <property type="entry name" value="GNAT"/>
    <property type="match status" value="1"/>
</dbReference>
<dbReference type="Pfam" id="PF00583">
    <property type="entry name" value="Acetyltransf_1"/>
    <property type="match status" value="1"/>
</dbReference>
<proteinExistence type="predicted"/>
<keyword evidence="2" id="KW-0012">Acyltransferase</keyword>
<dbReference type="Gene3D" id="3.40.630.30">
    <property type="match status" value="1"/>
</dbReference>
<name>A0A2I0BF67_9ASPA</name>
<keyword evidence="5" id="KW-1185">Reference proteome</keyword>